<evidence type="ECO:0000256" key="3">
    <source>
        <dbReference type="ARBA" id="ARBA00022475"/>
    </source>
</evidence>
<comment type="similarity">
    <text evidence="7">Belongs to the binding-protein-dependent transport system permease family.</text>
</comment>
<dbReference type="Gene3D" id="1.10.3720.10">
    <property type="entry name" value="MetI-like"/>
    <property type="match status" value="1"/>
</dbReference>
<protein>
    <submittedName>
        <fullName evidence="9">Multiple sugar transport system permease protein</fullName>
    </submittedName>
</protein>
<evidence type="ECO:0000256" key="6">
    <source>
        <dbReference type="ARBA" id="ARBA00023136"/>
    </source>
</evidence>
<keyword evidence="10" id="KW-1185">Reference proteome</keyword>
<accession>A0ABU0A203</accession>
<keyword evidence="9" id="KW-0762">Sugar transport</keyword>
<evidence type="ECO:0000256" key="4">
    <source>
        <dbReference type="ARBA" id="ARBA00022692"/>
    </source>
</evidence>
<dbReference type="Proteomes" id="UP001230005">
    <property type="component" value="Unassembled WGS sequence"/>
</dbReference>
<feature type="transmembrane region" description="Helical" evidence="7">
    <location>
        <begin position="252"/>
        <end position="272"/>
    </location>
</feature>
<evidence type="ECO:0000256" key="2">
    <source>
        <dbReference type="ARBA" id="ARBA00022448"/>
    </source>
</evidence>
<feature type="domain" description="ABC transmembrane type-1" evidence="8">
    <location>
        <begin position="89"/>
        <end position="302"/>
    </location>
</feature>
<evidence type="ECO:0000259" key="8">
    <source>
        <dbReference type="PROSITE" id="PS50928"/>
    </source>
</evidence>
<keyword evidence="6 7" id="KW-0472">Membrane</keyword>
<organism evidence="9 10">
    <name type="scientific">Evansella vedderi</name>
    <dbReference type="NCBI Taxonomy" id="38282"/>
    <lineage>
        <taxon>Bacteria</taxon>
        <taxon>Bacillati</taxon>
        <taxon>Bacillota</taxon>
        <taxon>Bacilli</taxon>
        <taxon>Bacillales</taxon>
        <taxon>Bacillaceae</taxon>
        <taxon>Evansella</taxon>
    </lineage>
</organism>
<name>A0ABU0A203_9BACI</name>
<feature type="transmembrane region" description="Helical" evidence="7">
    <location>
        <begin position="94"/>
        <end position="114"/>
    </location>
</feature>
<dbReference type="InterPro" id="IPR000515">
    <property type="entry name" value="MetI-like"/>
</dbReference>
<comment type="caution">
    <text evidence="9">The sequence shown here is derived from an EMBL/GenBank/DDBJ whole genome shotgun (WGS) entry which is preliminary data.</text>
</comment>
<dbReference type="InterPro" id="IPR035906">
    <property type="entry name" value="MetI-like_sf"/>
</dbReference>
<feature type="transmembrane region" description="Helical" evidence="7">
    <location>
        <begin position="126"/>
        <end position="147"/>
    </location>
</feature>
<evidence type="ECO:0000313" key="9">
    <source>
        <dbReference type="EMBL" id="MDQ0256733.1"/>
    </source>
</evidence>
<dbReference type="PANTHER" id="PTHR30193">
    <property type="entry name" value="ABC TRANSPORTER PERMEASE PROTEIN"/>
    <property type="match status" value="1"/>
</dbReference>
<feature type="transmembrane region" description="Helical" evidence="7">
    <location>
        <begin position="27"/>
        <end position="57"/>
    </location>
</feature>
<dbReference type="RefSeq" id="WP_307329338.1">
    <property type="nucleotide sequence ID" value="NZ_JAUSUG010000019.1"/>
</dbReference>
<dbReference type="EMBL" id="JAUSUG010000019">
    <property type="protein sequence ID" value="MDQ0256733.1"/>
    <property type="molecule type" value="Genomic_DNA"/>
</dbReference>
<feature type="transmembrane region" description="Helical" evidence="7">
    <location>
        <begin position="284"/>
        <end position="305"/>
    </location>
</feature>
<dbReference type="PANTHER" id="PTHR30193:SF37">
    <property type="entry name" value="INNER MEMBRANE ABC TRANSPORTER PERMEASE PROTEIN YCJO"/>
    <property type="match status" value="1"/>
</dbReference>
<feature type="transmembrane region" description="Helical" evidence="7">
    <location>
        <begin position="225"/>
        <end position="246"/>
    </location>
</feature>
<comment type="subcellular location">
    <subcellularLocation>
        <location evidence="1 7">Cell membrane</location>
        <topology evidence="1 7">Multi-pass membrane protein</topology>
    </subcellularLocation>
</comment>
<evidence type="ECO:0000256" key="7">
    <source>
        <dbReference type="RuleBase" id="RU363032"/>
    </source>
</evidence>
<keyword evidence="5 7" id="KW-1133">Transmembrane helix</keyword>
<dbReference type="PROSITE" id="PS50928">
    <property type="entry name" value="ABC_TM1"/>
    <property type="match status" value="1"/>
</dbReference>
<dbReference type="CDD" id="cd06261">
    <property type="entry name" value="TM_PBP2"/>
    <property type="match status" value="1"/>
</dbReference>
<dbReference type="InterPro" id="IPR051393">
    <property type="entry name" value="ABC_transporter_permease"/>
</dbReference>
<dbReference type="Pfam" id="PF00528">
    <property type="entry name" value="BPD_transp_1"/>
    <property type="match status" value="1"/>
</dbReference>
<sequence length="312" mass="35326">MAGKVEIGETSTVVKKRPKMKDKTKETWAGILFVSPLIIGTSILVIIPIFMALIVSFTDYVFIRGMGEMTFTGLKNYTRMLTDAQFIKSLVNNLILLCAIPVSMGIALLLATIINKYVYFKSLFRVIYFMPFISSIVAIAVVFQLLFHPSFGPINEFLMWLGISDPPRWLADTRWALATIIIIQIWTGLGFNLIIYLAALQNIPKELYEAADMDGANFWGKFRRITVPMITPTSFFLFMMGIIGSFKSFELIVVLTGGGPNYATSTLVYYIYERAFLNLNSAYAAALSIFLLLFLLVLTIINWYGQKKWVHY</sequence>
<proteinExistence type="inferred from homology"/>
<evidence type="ECO:0000313" key="10">
    <source>
        <dbReference type="Proteomes" id="UP001230005"/>
    </source>
</evidence>
<gene>
    <name evidence="9" type="ORF">J2S74_004155</name>
</gene>
<evidence type="ECO:0000256" key="1">
    <source>
        <dbReference type="ARBA" id="ARBA00004651"/>
    </source>
</evidence>
<evidence type="ECO:0000256" key="5">
    <source>
        <dbReference type="ARBA" id="ARBA00022989"/>
    </source>
</evidence>
<dbReference type="SUPFAM" id="SSF161098">
    <property type="entry name" value="MetI-like"/>
    <property type="match status" value="1"/>
</dbReference>
<reference evidence="9 10" key="1">
    <citation type="submission" date="2023-07" db="EMBL/GenBank/DDBJ databases">
        <title>Genomic Encyclopedia of Type Strains, Phase IV (KMG-IV): sequencing the most valuable type-strain genomes for metagenomic binning, comparative biology and taxonomic classification.</title>
        <authorList>
            <person name="Goeker M."/>
        </authorList>
    </citation>
    <scope>NUCLEOTIDE SEQUENCE [LARGE SCALE GENOMIC DNA]</scope>
    <source>
        <strain evidence="9 10">DSM 9768</strain>
    </source>
</reference>
<feature type="transmembrane region" description="Helical" evidence="7">
    <location>
        <begin position="175"/>
        <end position="199"/>
    </location>
</feature>
<keyword evidence="3" id="KW-1003">Cell membrane</keyword>
<keyword evidence="4 7" id="KW-0812">Transmembrane</keyword>
<keyword evidence="2 7" id="KW-0813">Transport</keyword>